<keyword evidence="2" id="KW-0479">Metal-binding</keyword>
<name>A0AAX3BDK4_9SPIR</name>
<comment type="similarity">
    <text evidence="1 2">Belongs to the metallophosphoesterase superfamily. YfcE family.</text>
</comment>
<evidence type="ECO:0000256" key="1">
    <source>
        <dbReference type="ARBA" id="ARBA00008950"/>
    </source>
</evidence>
<dbReference type="NCBIfam" id="TIGR00040">
    <property type="entry name" value="yfcE"/>
    <property type="match status" value="1"/>
</dbReference>
<dbReference type="EMBL" id="CP073355">
    <property type="protein sequence ID" value="URA10352.1"/>
    <property type="molecule type" value="Genomic_DNA"/>
</dbReference>
<dbReference type="RefSeq" id="WP_271435482.1">
    <property type="nucleotide sequence ID" value="NZ_CP073355.1"/>
</dbReference>
<keyword evidence="5" id="KW-1185">Reference proteome</keyword>
<reference evidence="4" key="2">
    <citation type="submission" date="2022-06" db="EMBL/GenBank/DDBJ databases">
        <title>Thermospira aquatica gen. nov., sp. nov.</title>
        <authorList>
            <person name="Ben Ali Gam Z."/>
            <person name="Labat M."/>
        </authorList>
    </citation>
    <scope>NUCLEOTIDE SEQUENCE</scope>
    <source>
        <strain evidence="4">F1F22</strain>
    </source>
</reference>
<gene>
    <name evidence="4" type="ORF">KDW03_00680</name>
</gene>
<dbReference type="EC" id="3.1.4.-" evidence="2"/>
<dbReference type="PANTHER" id="PTHR11124">
    <property type="entry name" value="VACUOLAR SORTING PROTEIN VPS29"/>
    <property type="match status" value="1"/>
</dbReference>
<protein>
    <recommendedName>
        <fullName evidence="2">Phosphoesterase</fullName>
        <ecNumber evidence="2">3.1.4.-</ecNumber>
    </recommendedName>
</protein>
<evidence type="ECO:0000313" key="5">
    <source>
        <dbReference type="Proteomes" id="UP001056539"/>
    </source>
</evidence>
<dbReference type="KEGG" id="taqu:KDW03_00680"/>
<evidence type="ECO:0000259" key="3">
    <source>
        <dbReference type="Pfam" id="PF12850"/>
    </source>
</evidence>
<dbReference type="InterPro" id="IPR000979">
    <property type="entry name" value="Phosphodiesterase_MJ0936/Vps29"/>
</dbReference>
<dbReference type="Pfam" id="PF12850">
    <property type="entry name" value="Metallophos_2"/>
    <property type="match status" value="1"/>
</dbReference>
<feature type="domain" description="Calcineurin-like phosphoesterase" evidence="3">
    <location>
        <begin position="3"/>
        <end position="137"/>
    </location>
</feature>
<dbReference type="AlphaFoldDB" id="A0AAX3BDK4"/>
<reference evidence="4" key="1">
    <citation type="submission" date="2021-04" db="EMBL/GenBank/DDBJ databases">
        <authorList>
            <person name="Postec A."/>
        </authorList>
    </citation>
    <scope>NUCLEOTIDE SEQUENCE</scope>
    <source>
        <strain evidence="4">F1F22</strain>
    </source>
</reference>
<accession>A0AAX3BDK4</accession>
<dbReference type="SUPFAM" id="SSF56300">
    <property type="entry name" value="Metallo-dependent phosphatases"/>
    <property type="match status" value="1"/>
</dbReference>
<dbReference type="Gene3D" id="3.60.21.10">
    <property type="match status" value="1"/>
</dbReference>
<evidence type="ECO:0000256" key="2">
    <source>
        <dbReference type="RuleBase" id="RU362039"/>
    </source>
</evidence>
<dbReference type="GO" id="GO:0016787">
    <property type="term" value="F:hydrolase activity"/>
    <property type="evidence" value="ECO:0007669"/>
    <property type="project" value="UniProtKB-UniRule"/>
</dbReference>
<dbReference type="GO" id="GO:0046872">
    <property type="term" value="F:metal ion binding"/>
    <property type="evidence" value="ECO:0007669"/>
    <property type="project" value="UniProtKB-KW"/>
</dbReference>
<evidence type="ECO:0000313" key="4">
    <source>
        <dbReference type="EMBL" id="URA10352.1"/>
    </source>
</evidence>
<proteinExistence type="inferred from homology"/>
<organism evidence="4 5">
    <name type="scientific">Thermospira aquatica</name>
    <dbReference type="NCBI Taxonomy" id="2828656"/>
    <lineage>
        <taxon>Bacteria</taxon>
        <taxon>Pseudomonadati</taxon>
        <taxon>Spirochaetota</taxon>
        <taxon>Spirochaetia</taxon>
        <taxon>Brevinematales</taxon>
        <taxon>Thermospiraceae</taxon>
        <taxon>Thermospira</taxon>
    </lineage>
</organism>
<comment type="cofactor">
    <cofactor evidence="2">
        <name>a divalent metal cation</name>
        <dbReference type="ChEBI" id="CHEBI:60240"/>
    </cofactor>
</comment>
<dbReference type="InterPro" id="IPR024654">
    <property type="entry name" value="Calcineurin-like_PHP_lpxH"/>
</dbReference>
<dbReference type="Proteomes" id="UP001056539">
    <property type="component" value="Chromosome"/>
</dbReference>
<dbReference type="InterPro" id="IPR029052">
    <property type="entry name" value="Metallo-depent_PP-like"/>
</dbReference>
<sequence>MTRLLVISDSHGKVDRIYDLVRKHIGEFDVLFHLGDKAYDMLPFLEDGYSVVLIKGNMETLASDVSLPVDWEHLAEYDGVKLLATHGHRYSVHSTLVFLKKHALHLGVSLVLFGHTHEQACFKEDGITYFNPGALQDGYYGIVHLDKSAITKTELLFLPDRW</sequence>